<evidence type="ECO:0000313" key="19">
    <source>
        <dbReference type="EMBL" id="KAK4755927.1"/>
    </source>
</evidence>
<dbReference type="PANTHER" id="PTHR48056:SF29">
    <property type="entry name" value="RECEPTOR-LIKE PROTEIN KINASE HSL1"/>
    <property type="match status" value="1"/>
</dbReference>
<dbReference type="FunFam" id="3.80.10.10:FF:000077">
    <property type="entry name" value="LRR receptor-like serine/threonine-protein kinase ERL1"/>
    <property type="match status" value="1"/>
</dbReference>
<keyword evidence="6 16" id="KW-0812">Transmembrane</keyword>
<dbReference type="Pfam" id="PF00560">
    <property type="entry name" value="LRR_1"/>
    <property type="match status" value="5"/>
</dbReference>
<dbReference type="InterPro" id="IPR001611">
    <property type="entry name" value="Leu-rich_rpt"/>
</dbReference>
<evidence type="ECO:0000256" key="5">
    <source>
        <dbReference type="ARBA" id="ARBA00022679"/>
    </source>
</evidence>
<evidence type="ECO:0000256" key="9">
    <source>
        <dbReference type="ARBA" id="ARBA00022741"/>
    </source>
</evidence>
<keyword evidence="13 16" id="KW-0472">Membrane</keyword>
<dbReference type="GO" id="GO:0033612">
    <property type="term" value="F:receptor serine/threonine kinase binding"/>
    <property type="evidence" value="ECO:0007669"/>
    <property type="project" value="TreeGrafter"/>
</dbReference>
<dbReference type="GO" id="GO:0004672">
    <property type="term" value="F:protein kinase activity"/>
    <property type="evidence" value="ECO:0007669"/>
    <property type="project" value="InterPro"/>
</dbReference>
<accession>A0AAN7PXG6</accession>
<evidence type="ECO:0000256" key="12">
    <source>
        <dbReference type="ARBA" id="ARBA00022989"/>
    </source>
</evidence>
<dbReference type="InterPro" id="IPR008271">
    <property type="entry name" value="Ser/Thr_kinase_AS"/>
</dbReference>
<evidence type="ECO:0000259" key="18">
    <source>
        <dbReference type="PROSITE" id="PS50011"/>
    </source>
</evidence>
<feature type="signal peptide" evidence="17">
    <location>
        <begin position="1"/>
        <end position="25"/>
    </location>
</feature>
<protein>
    <recommendedName>
        <fullName evidence="18">Protein kinase domain-containing protein</fullName>
    </recommendedName>
</protein>
<keyword evidence="20" id="KW-1185">Reference proteome</keyword>
<dbReference type="Gene3D" id="3.80.10.10">
    <property type="entry name" value="Ribonuclease Inhibitor"/>
    <property type="match status" value="5"/>
</dbReference>
<dbReference type="Proteomes" id="UP001345219">
    <property type="component" value="Chromosome 8"/>
</dbReference>
<keyword evidence="7 17" id="KW-0732">Signal</keyword>
<keyword evidence="5" id="KW-0808">Transferase</keyword>
<dbReference type="GO" id="GO:0016020">
    <property type="term" value="C:membrane"/>
    <property type="evidence" value="ECO:0007669"/>
    <property type="project" value="UniProtKB-SubCell"/>
</dbReference>
<dbReference type="Gene3D" id="3.30.200.20">
    <property type="entry name" value="Phosphorylase Kinase, domain 1"/>
    <property type="match status" value="1"/>
</dbReference>
<comment type="similarity">
    <text evidence="3">Belongs to the RLP family.</text>
</comment>
<dbReference type="FunFam" id="3.30.200.20:FF:000512">
    <property type="entry name" value="Receptor-like protein kinase HSL1"/>
    <property type="match status" value="1"/>
</dbReference>
<keyword evidence="8" id="KW-0677">Repeat</keyword>
<evidence type="ECO:0000256" key="6">
    <source>
        <dbReference type="ARBA" id="ARBA00022692"/>
    </source>
</evidence>
<feature type="chain" id="PRO_5042819043" description="Protein kinase domain-containing protein" evidence="17">
    <location>
        <begin position="26"/>
        <end position="1023"/>
    </location>
</feature>
<dbReference type="InterPro" id="IPR013210">
    <property type="entry name" value="LRR_N_plant-typ"/>
</dbReference>
<dbReference type="InterPro" id="IPR032675">
    <property type="entry name" value="LRR_dom_sf"/>
</dbReference>
<evidence type="ECO:0000256" key="1">
    <source>
        <dbReference type="ARBA" id="ARBA00004479"/>
    </source>
</evidence>
<keyword evidence="11 15" id="KW-0067">ATP-binding</keyword>
<dbReference type="SMART" id="SM00369">
    <property type="entry name" value="LRR_TYP"/>
    <property type="match status" value="7"/>
</dbReference>
<evidence type="ECO:0000256" key="13">
    <source>
        <dbReference type="ARBA" id="ARBA00023136"/>
    </source>
</evidence>
<reference evidence="19 20" key="1">
    <citation type="journal article" date="2023" name="Hortic Res">
        <title>Pangenome of water caltrop reveals structural variations and asymmetric subgenome divergence after allopolyploidization.</title>
        <authorList>
            <person name="Zhang X."/>
            <person name="Chen Y."/>
            <person name="Wang L."/>
            <person name="Yuan Y."/>
            <person name="Fang M."/>
            <person name="Shi L."/>
            <person name="Lu R."/>
            <person name="Comes H.P."/>
            <person name="Ma Y."/>
            <person name="Chen Y."/>
            <person name="Huang G."/>
            <person name="Zhou Y."/>
            <person name="Zheng Z."/>
            <person name="Qiu Y."/>
        </authorList>
    </citation>
    <scope>NUCLEOTIDE SEQUENCE [LARGE SCALE GENOMIC DNA]</scope>
    <source>
        <tissue evidence="19">Roots</tissue>
    </source>
</reference>
<name>A0AAN7PXG6_9MYRT</name>
<dbReference type="EMBL" id="JAXIOK010000014">
    <property type="protein sequence ID" value="KAK4755927.1"/>
    <property type="molecule type" value="Genomic_DNA"/>
</dbReference>
<dbReference type="PROSITE" id="PS00107">
    <property type="entry name" value="PROTEIN_KINASE_ATP"/>
    <property type="match status" value="1"/>
</dbReference>
<dbReference type="InterPro" id="IPR000719">
    <property type="entry name" value="Prot_kinase_dom"/>
</dbReference>
<keyword evidence="4" id="KW-0433">Leucine-rich repeat</keyword>
<evidence type="ECO:0000256" key="11">
    <source>
        <dbReference type="ARBA" id="ARBA00022840"/>
    </source>
</evidence>
<dbReference type="GO" id="GO:0005524">
    <property type="term" value="F:ATP binding"/>
    <property type="evidence" value="ECO:0007669"/>
    <property type="project" value="UniProtKB-UniRule"/>
</dbReference>
<organism evidence="19 20">
    <name type="scientific">Trapa incisa</name>
    <dbReference type="NCBI Taxonomy" id="236973"/>
    <lineage>
        <taxon>Eukaryota</taxon>
        <taxon>Viridiplantae</taxon>
        <taxon>Streptophyta</taxon>
        <taxon>Embryophyta</taxon>
        <taxon>Tracheophyta</taxon>
        <taxon>Spermatophyta</taxon>
        <taxon>Magnoliopsida</taxon>
        <taxon>eudicotyledons</taxon>
        <taxon>Gunneridae</taxon>
        <taxon>Pentapetalae</taxon>
        <taxon>rosids</taxon>
        <taxon>malvids</taxon>
        <taxon>Myrtales</taxon>
        <taxon>Lythraceae</taxon>
        <taxon>Trapa</taxon>
    </lineage>
</organism>
<dbReference type="SMART" id="SM00220">
    <property type="entry name" value="S_TKc"/>
    <property type="match status" value="1"/>
</dbReference>
<dbReference type="PANTHER" id="PTHR48056">
    <property type="entry name" value="LRR RECEPTOR-LIKE SERINE/THREONINE-PROTEIN KINASE-RELATED"/>
    <property type="match status" value="1"/>
</dbReference>
<evidence type="ECO:0000256" key="7">
    <source>
        <dbReference type="ARBA" id="ARBA00022729"/>
    </source>
</evidence>
<evidence type="ECO:0000256" key="17">
    <source>
        <dbReference type="SAM" id="SignalP"/>
    </source>
</evidence>
<dbReference type="InterPro" id="IPR011009">
    <property type="entry name" value="Kinase-like_dom_sf"/>
</dbReference>
<evidence type="ECO:0000313" key="20">
    <source>
        <dbReference type="Proteomes" id="UP001345219"/>
    </source>
</evidence>
<dbReference type="Gene3D" id="1.10.510.10">
    <property type="entry name" value="Transferase(Phosphotransferase) domain 1"/>
    <property type="match status" value="1"/>
</dbReference>
<evidence type="ECO:0000256" key="2">
    <source>
        <dbReference type="ARBA" id="ARBA00008684"/>
    </source>
</evidence>
<dbReference type="InterPro" id="IPR017441">
    <property type="entry name" value="Protein_kinase_ATP_BS"/>
</dbReference>
<feature type="domain" description="Protein kinase" evidence="18">
    <location>
        <begin position="689"/>
        <end position="980"/>
    </location>
</feature>
<feature type="binding site" evidence="15">
    <location>
        <position position="718"/>
    </location>
    <ligand>
        <name>ATP</name>
        <dbReference type="ChEBI" id="CHEBI:30616"/>
    </ligand>
</feature>
<dbReference type="FunFam" id="3.80.10.10:FF:000642">
    <property type="entry name" value="Leucine-rich receptor-like protein kinase family protein"/>
    <property type="match status" value="1"/>
</dbReference>
<evidence type="ECO:0000256" key="15">
    <source>
        <dbReference type="PROSITE-ProRule" id="PRU10141"/>
    </source>
</evidence>
<proteinExistence type="inferred from homology"/>
<comment type="similarity">
    <text evidence="2">Belongs to the protein kinase superfamily. Ser/Thr protein kinase family.</text>
</comment>
<dbReference type="AlphaFoldDB" id="A0AAN7PXG6"/>
<evidence type="ECO:0000256" key="10">
    <source>
        <dbReference type="ARBA" id="ARBA00022777"/>
    </source>
</evidence>
<dbReference type="Pfam" id="PF00069">
    <property type="entry name" value="Pkinase"/>
    <property type="match status" value="1"/>
</dbReference>
<evidence type="ECO:0000256" key="4">
    <source>
        <dbReference type="ARBA" id="ARBA00022614"/>
    </source>
</evidence>
<dbReference type="FunFam" id="3.80.10.10:FF:000221">
    <property type="entry name" value="Leucine-rich repeat receptor-like protein kinase PXL1"/>
    <property type="match status" value="1"/>
</dbReference>
<sequence>MSKPPPPPSPAFLLFLVYLPLTVISQSSDELAILLAVKRQWSNPEALRSWTATSSSPCGWPEVGCSDAGAVAELHLSNMNITSETPSIICGLKSLSTLNLSWNFIPGQFPTALYNCSNLHVLDLSQNCLSGPVPTDIDRLSSSLQYIDIGGNNFSGDIPPAIGRLSNLQTLYLYMNEFEGAFLAEIGELSNLEFLSMAFNSFAPAAIPEEFGKLQKLKFLWMKECNLVGKIPANFSGLAALEHLDLSGNTLTGPIPSGLFSLKNLSYVYLFHNNLSGEIPSSIAALNLVEIDISMNNLTGPIPEDFGNLRDLTVLSLYMNRLSGEIPASIGSLPSLVSFKVFTNNLTGVLPPEFGQHSPLEGFEVANNRFSGELPKNLCSNGALIGVVAFSNNLSGEIPASLGSCETLRTIQLYDNNFTGKVPPGVWTIPNIKSLMISGNSFSGSLPAKIAWNLSRIEISNNRFSGQIPAGVSSWSNLMVFEASNNLLSGSIPGELTWLSHLTTLSLDGNQLSGEFPTTIVSWRSLTSLNVSRNKISGPIPAAVGSLPDLLSLDMSNNQLSGEIPAELGNLSLTTLNLSSNKLSGRIPNQYDNLAYETSFLNNPGLCAGNPALNLRNCSIRGPNSSHLSSKYLALVLALALAVLFAIAISTLVIVRDYRRRKIRQDLATWKLTSFHRLDFTEANILSNLTDCNLIGCGGSGKVYKISIGDSGEFVAVKRIWNGRKLDSKHGKEFLAEVEILGTIRHSNIVKLLCCISSDDSKLLVYEYKENESLDRWLHQSKRKLIGFGSIPMGRGSLDWATRLKVAIGAAQGLCYIHCDCSPPIIHRDIKSSNILLDSKFNAAIADFGLAKTLAGHGDAHTMSAVAGSFGYFAPEYAYSTRVNEKIDVYSFGVVLLELVTGKEANCADGNTSLAEWAWQHFTQGKPIVEAIDEEVRHECYLESMTTMFKLGLVCTNSSPSTRPSMKEVVHILQRCNPSVAAGKNKVGPEFDATPLLGSSTYLSSYRNSRKLSGTDGYIAYSV</sequence>
<dbReference type="Pfam" id="PF13855">
    <property type="entry name" value="LRR_8"/>
    <property type="match status" value="2"/>
</dbReference>
<evidence type="ECO:0000256" key="14">
    <source>
        <dbReference type="ARBA" id="ARBA00023180"/>
    </source>
</evidence>
<comment type="subcellular location">
    <subcellularLocation>
        <location evidence="1">Membrane</location>
        <topology evidence="1">Single-pass type I membrane protein</topology>
    </subcellularLocation>
</comment>
<dbReference type="SUPFAM" id="SSF52058">
    <property type="entry name" value="L domain-like"/>
    <property type="match status" value="1"/>
</dbReference>
<feature type="transmembrane region" description="Helical" evidence="16">
    <location>
        <begin position="632"/>
        <end position="655"/>
    </location>
</feature>
<dbReference type="Pfam" id="PF08263">
    <property type="entry name" value="LRRNT_2"/>
    <property type="match status" value="1"/>
</dbReference>
<evidence type="ECO:0000256" key="8">
    <source>
        <dbReference type="ARBA" id="ARBA00022737"/>
    </source>
</evidence>
<keyword evidence="12 16" id="KW-1133">Transmembrane helix</keyword>
<keyword evidence="10" id="KW-0418">Kinase</keyword>
<comment type="caution">
    <text evidence="19">The sequence shown here is derived from an EMBL/GenBank/DDBJ whole genome shotgun (WGS) entry which is preliminary data.</text>
</comment>
<gene>
    <name evidence="19" type="ORF">SAY87_009684</name>
</gene>
<dbReference type="PROSITE" id="PS00108">
    <property type="entry name" value="PROTEIN_KINASE_ST"/>
    <property type="match status" value="1"/>
</dbReference>
<dbReference type="FunFam" id="3.80.10.10:FF:000041">
    <property type="entry name" value="LRR receptor-like serine/threonine-protein kinase ERECTA"/>
    <property type="match status" value="1"/>
</dbReference>
<keyword evidence="9 15" id="KW-0547">Nucleotide-binding</keyword>
<keyword evidence="14" id="KW-0325">Glycoprotein</keyword>
<dbReference type="SUPFAM" id="SSF52047">
    <property type="entry name" value="RNI-like"/>
    <property type="match status" value="1"/>
</dbReference>
<evidence type="ECO:0000256" key="16">
    <source>
        <dbReference type="SAM" id="Phobius"/>
    </source>
</evidence>
<dbReference type="InterPro" id="IPR003591">
    <property type="entry name" value="Leu-rich_rpt_typical-subtyp"/>
</dbReference>
<dbReference type="InterPro" id="IPR050647">
    <property type="entry name" value="Plant_LRR-RLKs"/>
</dbReference>
<dbReference type="PROSITE" id="PS50011">
    <property type="entry name" value="PROTEIN_KINASE_DOM"/>
    <property type="match status" value="1"/>
</dbReference>
<evidence type="ECO:0000256" key="3">
    <source>
        <dbReference type="ARBA" id="ARBA00009592"/>
    </source>
</evidence>
<dbReference type="FunFam" id="1.10.510.10:FF:000365">
    <property type="entry name" value="Leucine-rich repeat receptor-like serine/threonine-protein kinase At1g17230"/>
    <property type="match status" value="1"/>
</dbReference>
<dbReference type="SUPFAM" id="SSF56112">
    <property type="entry name" value="Protein kinase-like (PK-like)"/>
    <property type="match status" value="1"/>
</dbReference>